<dbReference type="CDD" id="cd01040">
    <property type="entry name" value="Mb-like"/>
    <property type="match status" value="1"/>
</dbReference>
<evidence type="ECO:0000313" key="2">
    <source>
        <dbReference type="Proteomes" id="UP000754644"/>
    </source>
</evidence>
<dbReference type="GO" id="GO:0019825">
    <property type="term" value="F:oxygen binding"/>
    <property type="evidence" value="ECO:0007669"/>
    <property type="project" value="InterPro"/>
</dbReference>
<dbReference type="Gene3D" id="1.10.490.10">
    <property type="entry name" value="Globins"/>
    <property type="match status" value="1"/>
</dbReference>
<sequence>MAEDLVYTSFEMAAEIGGDIAPAIYANYFARCPGSQALMSHIDDLVRGKMLEEVYRLLMLEDYCEEQGYLNFEIKNHKLAYSVEANMYGNLLAAIQDTVRSTLGEAWQPAFEAAWQQRVGDLMQEINARI</sequence>
<dbReference type="Proteomes" id="UP000754644">
    <property type="component" value="Unassembled WGS sequence"/>
</dbReference>
<dbReference type="EMBL" id="JABMOJ010000131">
    <property type="protein sequence ID" value="NQV64442.1"/>
    <property type="molecule type" value="Genomic_DNA"/>
</dbReference>
<organism evidence="1 2">
    <name type="scientific">SAR86 cluster bacterium</name>
    <dbReference type="NCBI Taxonomy" id="2030880"/>
    <lineage>
        <taxon>Bacteria</taxon>
        <taxon>Pseudomonadati</taxon>
        <taxon>Pseudomonadota</taxon>
        <taxon>Gammaproteobacteria</taxon>
        <taxon>SAR86 cluster</taxon>
    </lineage>
</organism>
<dbReference type="InterPro" id="IPR012292">
    <property type="entry name" value="Globin/Proto"/>
</dbReference>
<name>A0A973A8I6_9GAMM</name>
<dbReference type="InterPro" id="IPR009050">
    <property type="entry name" value="Globin-like_sf"/>
</dbReference>
<dbReference type="SUPFAM" id="SSF46458">
    <property type="entry name" value="Globin-like"/>
    <property type="match status" value="1"/>
</dbReference>
<comment type="caution">
    <text evidence="1">The sequence shown here is derived from an EMBL/GenBank/DDBJ whole genome shotgun (WGS) entry which is preliminary data.</text>
</comment>
<dbReference type="AlphaFoldDB" id="A0A973A8I6"/>
<dbReference type="InterPro" id="IPR044399">
    <property type="entry name" value="Mb-like_M"/>
</dbReference>
<evidence type="ECO:0000313" key="1">
    <source>
        <dbReference type="EMBL" id="NQV64442.1"/>
    </source>
</evidence>
<protein>
    <submittedName>
        <fullName evidence="1">Globin</fullName>
    </submittedName>
</protein>
<reference evidence="1" key="1">
    <citation type="submission" date="2020-05" db="EMBL/GenBank/DDBJ databases">
        <title>Sulfur intermediates as new biogeochemical hubs in an aquatic model microbial ecosystem.</title>
        <authorList>
            <person name="Vigneron A."/>
        </authorList>
    </citation>
    <scope>NUCLEOTIDE SEQUENCE</scope>
    <source>
        <strain evidence="1">Bin.250</strain>
    </source>
</reference>
<gene>
    <name evidence="1" type="ORF">HQ497_03660</name>
</gene>
<accession>A0A973A8I6</accession>
<dbReference type="GO" id="GO:0020037">
    <property type="term" value="F:heme binding"/>
    <property type="evidence" value="ECO:0007669"/>
    <property type="project" value="InterPro"/>
</dbReference>
<proteinExistence type="predicted"/>